<feature type="region of interest" description="Disordered" evidence="1">
    <location>
        <begin position="1"/>
        <end position="100"/>
    </location>
</feature>
<gene>
    <name evidence="2" type="ORF">BG015_011358</name>
</gene>
<accession>A0A9P5RT68</accession>
<name>A0A9P5RT68_9FUNG</name>
<feature type="compositionally biased region" description="Low complexity" evidence="1">
    <location>
        <begin position="16"/>
        <end position="35"/>
    </location>
</feature>
<keyword evidence="3" id="KW-1185">Reference proteome</keyword>
<proteinExistence type="predicted"/>
<protein>
    <submittedName>
        <fullName evidence="2">Uncharacterized protein</fullName>
    </submittedName>
</protein>
<feature type="compositionally biased region" description="Low complexity" evidence="1">
    <location>
        <begin position="42"/>
        <end position="52"/>
    </location>
</feature>
<sequence>MTTHPSSDTTITSSVATTGAPTHATSATTTEAAGAHQASSQANTGGANAGAGEFSTQVEPQILSHEEGTGWERTVTQVPGEEPVHSIKLAGHIKGIPGRR</sequence>
<dbReference type="Proteomes" id="UP000748756">
    <property type="component" value="Unassembled WGS sequence"/>
</dbReference>
<organism evidence="2 3">
    <name type="scientific">Linnemannia schmuckeri</name>
    <dbReference type="NCBI Taxonomy" id="64567"/>
    <lineage>
        <taxon>Eukaryota</taxon>
        <taxon>Fungi</taxon>
        <taxon>Fungi incertae sedis</taxon>
        <taxon>Mucoromycota</taxon>
        <taxon>Mortierellomycotina</taxon>
        <taxon>Mortierellomycetes</taxon>
        <taxon>Mortierellales</taxon>
        <taxon>Mortierellaceae</taxon>
        <taxon>Linnemannia</taxon>
    </lineage>
</organism>
<reference evidence="2" key="1">
    <citation type="journal article" date="2020" name="Fungal Divers.">
        <title>Resolving the Mortierellaceae phylogeny through synthesis of multi-gene phylogenetics and phylogenomics.</title>
        <authorList>
            <person name="Vandepol N."/>
            <person name="Liber J."/>
            <person name="Desiro A."/>
            <person name="Na H."/>
            <person name="Kennedy M."/>
            <person name="Barry K."/>
            <person name="Grigoriev I.V."/>
            <person name="Miller A.N."/>
            <person name="O'Donnell K."/>
            <person name="Stajich J.E."/>
            <person name="Bonito G."/>
        </authorList>
    </citation>
    <scope>NUCLEOTIDE SEQUENCE</scope>
    <source>
        <strain evidence="2">NRRL 6426</strain>
    </source>
</reference>
<dbReference type="OrthoDB" id="2424598at2759"/>
<evidence type="ECO:0000313" key="3">
    <source>
        <dbReference type="Proteomes" id="UP000748756"/>
    </source>
</evidence>
<dbReference type="EMBL" id="JAAAUQ010000872">
    <property type="protein sequence ID" value="KAF9147063.1"/>
    <property type="molecule type" value="Genomic_DNA"/>
</dbReference>
<comment type="caution">
    <text evidence="2">The sequence shown here is derived from an EMBL/GenBank/DDBJ whole genome shotgun (WGS) entry which is preliminary data.</text>
</comment>
<feature type="compositionally biased region" description="Polar residues" evidence="1">
    <location>
        <begin position="1"/>
        <end position="15"/>
    </location>
</feature>
<evidence type="ECO:0000256" key="1">
    <source>
        <dbReference type="SAM" id="MobiDB-lite"/>
    </source>
</evidence>
<dbReference type="AlphaFoldDB" id="A0A9P5RT68"/>
<evidence type="ECO:0000313" key="2">
    <source>
        <dbReference type="EMBL" id="KAF9147063.1"/>
    </source>
</evidence>